<name>A0ABD0C1K1_LACAM</name>
<dbReference type="EMBL" id="BTFQ01000011">
    <property type="protein sequence ID" value="GMM13175.1"/>
    <property type="molecule type" value="Genomic_DNA"/>
</dbReference>
<protein>
    <submittedName>
        <fullName evidence="3">Glycosyltransferase</fullName>
    </submittedName>
</protein>
<feature type="domain" description="Glycosyl transferase family 1" evidence="1">
    <location>
        <begin position="190"/>
        <end position="320"/>
    </location>
</feature>
<evidence type="ECO:0000313" key="6">
    <source>
        <dbReference type="Proteomes" id="UP001346800"/>
    </source>
</evidence>
<comment type="caution">
    <text evidence="3">The sequence shown here is derived from an EMBL/GenBank/DDBJ whole genome shotgun (WGS) entry which is preliminary data.</text>
</comment>
<evidence type="ECO:0000259" key="1">
    <source>
        <dbReference type="Pfam" id="PF00534"/>
    </source>
</evidence>
<dbReference type="Proteomes" id="UP001346800">
    <property type="component" value="Unassembled WGS sequence"/>
</dbReference>
<evidence type="ECO:0000313" key="3">
    <source>
        <dbReference type="EMBL" id="GMM13175.1"/>
    </source>
</evidence>
<dbReference type="SUPFAM" id="SSF53756">
    <property type="entry name" value="UDP-Glycosyltransferase/glycogen phosphorylase"/>
    <property type="match status" value="1"/>
</dbReference>
<reference evidence="3" key="1">
    <citation type="submission" date="2023-06" db="EMBL/GenBank/DDBJ databases">
        <authorList>
            <person name="Tohno M."/>
            <person name="Tanizawa Y."/>
        </authorList>
    </citation>
    <scope>NUCLEOTIDE SEQUENCE</scope>
    <source>
        <strain evidence="4">BF125</strain>
        <strain evidence="3">BF186</strain>
    </source>
</reference>
<reference evidence="5 6" key="2">
    <citation type="journal article" date="2024" name="Int. J. Syst. Evol. Microbiol.">
        <title>Proposal of Lactobacillus amylovorus subsp. animalis subsp. nov. and an emended description of Lactobacillus amylovorus.</title>
        <authorList>
            <person name="Yamane K."/>
            <person name="Tanizawa Y."/>
            <person name="Kobayashi H."/>
            <person name="Kamizono T."/>
            <person name="Kojima Y."/>
            <person name="Takagi H."/>
            <person name="Tohno M."/>
        </authorList>
    </citation>
    <scope>NUCLEOTIDE SEQUENCE [LARGE SCALE GENOMIC DNA]</scope>
    <source>
        <strain evidence="4 5">BF125</strain>
        <strain evidence="3 6">BF186</strain>
    </source>
</reference>
<organism evidence="3 6">
    <name type="scientific">Lactobacillus amylovorus subsp. animalium</name>
    <dbReference type="NCBI Taxonomy" id="3378536"/>
    <lineage>
        <taxon>Bacteria</taxon>
        <taxon>Bacillati</taxon>
        <taxon>Bacillota</taxon>
        <taxon>Bacilli</taxon>
        <taxon>Lactobacillales</taxon>
        <taxon>Lactobacillaceae</taxon>
        <taxon>Lactobacillus</taxon>
    </lineage>
</organism>
<gene>
    <name evidence="4" type="ORF">LABF125_01620</name>
    <name evidence="3" type="ORF">LABF186_02890</name>
</gene>
<dbReference type="AlphaFoldDB" id="A0ABD0C1K1"/>
<dbReference type="InterPro" id="IPR028098">
    <property type="entry name" value="Glyco_trans_4-like_N"/>
</dbReference>
<keyword evidence="5" id="KW-1185">Reference proteome</keyword>
<accession>A0ABD0C1K1</accession>
<dbReference type="PANTHER" id="PTHR45947">
    <property type="entry name" value="SULFOQUINOVOSYL TRANSFERASE SQD2"/>
    <property type="match status" value="1"/>
</dbReference>
<evidence type="ECO:0000259" key="2">
    <source>
        <dbReference type="Pfam" id="PF13439"/>
    </source>
</evidence>
<dbReference type="RefSeq" id="WP_338186971.1">
    <property type="nucleotide sequence ID" value="NZ_BTFQ01000011.1"/>
</dbReference>
<dbReference type="Pfam" id="PF13439">
    <property type="entry name" value="Glyco_transf_4"/>
    <property type="match status" value="1"/>
</dbReference>
<dbReference type="InterPro" id="IPR050194">
    <property type="entry name" value="Glycosyltransferase_grp1"/>
</dbReference>
<dbReference type="Proteomes" id="UP001332503">
    <property type="component" value="Unassembled WGS sequence"/>
</dbReference>
<dbReference type="InterPro" id="IPR001296">
    <property type="entry name" value="Glyco_trans_1"/>
</dbReference>
<dbReference type="Pfam" id="PF00534">
    <property type="entry name" value="Glycos_transf_1"/>
    <property type="match status" value="1"/>
</dbReference>
<evidence type="ECO:0000313" key="4">
    <source>
        <dbReference type="EMBL" id="GMM15029.1"/>
    </source>
</evidence>
<evidence type="ECO:0000313" key="5">
    <source>
        <dbReference type="Proteomes" id="UP001332503"/>
    </source>
</evidence>
<feature type="domain" description="Glycosyltransferase subfamily 4-like N-terminal" evidence="2">
    <location>
        <begin position="17"/>
        <end position="180"/>
    </location>
</feature>
<dbReference type="EMBL" id="BTFR01000004">
    <property type="protein sequence ID" value="GMM15029.1"/>
    <property type="molecule type" value="Genomic_DNA"/>
</dbReference>
<dbReference type="Gene3D" id="3.40.50.2000">
    <property type="entry name" value="Glycogen Phosphorylase B"/>
    <property type="match status" value="2"/>
</dbReference>
<sequence>MGSKKLLVVGDFISGSGLTRFIFNTFPYFDKNKFNIQCVGYGVDPNQETDKQCKKLGWRLDRVVPVNENPINHIMWWKRYFKRNKFDIIYFNYSSSWNYCPLKLAKKYTNAKIVCHSHNSYYSHVFNNSILMAILNRINNRGKNFFNNIADLKIATSKESALWMFNTLEDVRIINNGIKLNDFKFDKYAREELRKQLNIPLNDKLIGFAGVLQKRKNPLFALQVFAEYSKNNPNSMFLIIGEGPLKDNIVKRVHNLGIEKKVKFISYTNKLNKWYSAMDVLLFPSLYEGFGLVPLEAQVSNLMVLASNNVAPQVFVTKNIKKIEGFNKKDWTQKLELKTDSTRLKMNPLLNEFDVKRQAVLISNLIENN</sequence>
<proteinExistence type="predicted"/>
<dbReference type="PANTHER" id="PTHR45947:SF3">
    <property type="entry name" value="SULFOQUINOVOSYL TRANSFERASE SQD2"/>
    <property type="match status" value="1"/>
</dbReference>